<sequence length="249" mass="27514">MKKYLVLLLPISQLLLVQGQSVKEKAILENSKDYVTQKHCTAYVAPGVSKIFDCYNRFGIDLAGAFNRKGSTQNGFGAKMQYGAALVDARDRSDLHRIVSGDVDVKTEGAISGWNDFETKEKFVNPCGEGFRLPTKQEFEGVIANNRIEAVGTFTMDSKEPEISVLYILNEKGERTLMLQASGMRSSSGEDRGARTGYNLMGAFWSSTASDSKNAYALSIGRSLFNNQPRMEVTPINKRNGLSVRCIQK</sequence>
<protein>
    <submittedName>
        <fullName evidence="1">Uncharacterized protein</fullName>
    </submittedName>
</protein>
<reference evidence="1 2" key="1">
    <citation type="submission" date="2016-06" db="EMBL/GenBank/DDBJ databases">
        <authorList>
            <person name="Nicholson A.C."/>
        </authorList>
    </citation>
    <scope>NUCLEOTIDE SEQUENCE [LARGE SCALE GENOMIC DNA]</scope>
    <source>
        <strain evidence="1 2">G4123</strain>
    </source>
</reference>
<dbReference type="AlphaFoldDB" id="A0AAJ3NCG7"/>
<proteinExistence type="predicted"/>
<dbReference type="KEGG" id="ego:BBD34_14120"/>
<gene>
    <name evidence="1" type="ORF">BAY32_07870</name>
</gene>
<dbReference type="RefSeq" id="WP_078403966.1">
    <property type="nucleotide sequence ID" value="NZ_CP016377.1"/>
</dbReference>
<evidence type="ECO:0000313" key="2">
    <source>
        <dbReference type="Proteomes" id="UP000190816"/>
    </source>
</evidence>
<dbReference type="Proteomes" id="UP000190816">
    <property type="component" value="Unassembled WGS sequence"/>
</dbReference>
<comment type="caution">
    <text evidence="1">The sequence shown here is derived from an EMBL/GenBank/DDBJ whole genome shotgun (WGS) entry which is preliminary data.</text>
</comment>
<dbReference type="EMBL" id="MAIC01000014">
    <property type="protein sequence ID" value="OPB75436.1"/>
    <property type="molecule type" value="Genomic_DNA"/>
</dbReference>
<accession>A0AAJ3NCG7</accession>
<organism evidence="1 2">
    <name type="scientific">Elizabethkingia ursingii</name>
    <dbReference type="NCBI Taxonomy" id="1756150"/>
    <lineage>
        <taxon>Bacteria</taxon>
        <taxon>Pseudomonadati</taxon>
        <taxon>Bacteroidota</taxon>
        <taxon>Flavobacteriia</taxon>
        <taxon>Flavobacteriales</taxon>
        <taxon>Weeksellaceae</taxon>
        <taxon>Elizabethkingia</taxon>
    </lineage>
</organism>
<evidence type="ECO:0000313" key="1">
    <source>
        <dbReference type="EMBL" id="OPB75436.1"/>
    </source>
</evidence>
<name>A0AAJ3NCG7_9FLAO</name>